<dbReference type="EMBL" id="BJZU01000069">
    <property type="protein sequence ID" value="GEP05430.1"/>
    <property type="molecule type" value="Genomic_DNA"/>
</dbReference>
<dbReference type="SUPFAM" id="SSF54197">
    <property type="entry name" value="HIT-like"/>
    <property type="match status" value="1"/>
</dbReference>
<feature type="region of interest" description="Disordered" evidence="4">
    <location>
        <begin position="1"/>
        <end position="54"/>
    </location>
</feature>
<dbReference type="Proteomes" id="UP000321960">
    <property type="component" value="Unassembled WGS sequence"/>
</dbReference>
<dbReference type="PROSITE" id="PS51084">
    <property type="entry name" value="HIT_2"/>
    <property type="match status" value="1"/>
</dbReference>
<reference evidence="7" key="4">
    <citation type="submission" date="2023-01" db="EMBL/GenBank/DDBJ databases">
        <title>Draft genome sequence of Methylobacterium oxalidis strain NBRC 107715.</title>
        <authorList>
            <person name="Sun Q."/>
            <person name="Mori K."/>
        </authorList>
    </citation>
    <scope>NUCLEOTIDE SEQUENCE</scope>
    <source>
        <strain evidence="7">NBRC 107715</strain>
    </source>
</reference>
<dbReference type="PRINTS" id="PR00332">
    <property type="entry name" value="HISTRIAD"/>
</dbReference>
<feature type="domain" description="HIT" evidence="5">
    <location>
        <begin position="87"/>
        <end position="194"/>
    </location>
</feature>
<keyword evidence="9" id="KW-1185">Reference proteome</keyword>
<dbReference type="AlphaFoldDB" id="A0A512J695"/>
<dbReference type="InterPro" id="IPR039384">
    <property type="entry name" value="HINT"/>
</dbReference>
<evidence type="ECO:0000256" key="1">
    <source>
        <dbReference type="PIRSR" id="PIRSR601310-1"/>
    </source>
</evidence>
<dbReference type="PANTHER" id="PTHR46648">
    <property type="entry name" value="HIT FAMILY PROTEIN 1"/>
    <property type="match status" value="1"/>
</dbReference>
<dbReference type="EMBL" id="BSPK01000018">
    <property type="protein sequence ID" value="GLS63007.1"/>
    <property type="molecule type" value="Genomic_DNA"/>
</dbReference>
<dbReference type="InterPro" id="IPR036265">
    <property type="entry name" value="HIT-like_sf"/>
</dbReference>
<dbReference type="Gene3D" id="3.30.428.10">
    <property type="entry name" value="HIT-like"/>
    <property type="match status" value="1"/>
</dbReference>
<feature type="short sequence motif" description="Histidine triad motif" evidence="2 3">
    <location>
        <begin position="179"/>
        <end position="183"/>
    </location>
</feature>
<evidence type="ECO:0000256" key="4">
    <source>
        <dbReference type="SAM" id="MobiDB-lite"/>
    </source>
</evidence>
<evidence type="ECO:0000313" key="8">
    <source>
        <dbReference type="Proteomes" id="UP000321960"/>
    </source>
</evidence>
<organism evidence="6 8">
    <name type="scientific">Methylobacterium oxalidis</name>
    <dbReference type="NCBI Taxonomy" id="944322"/>
    <lineage>
        <taxon>Bacteria</taxon>
        <taxon>Pseudomonadati</taxon>
        <taxon>Pseudomonadota</taxon>
        <taxon>Alphaproteobacteria</taxon>
        <taxon>Hyphomicrobiales</taxon>
        <taxon>Methylobacteriaceae</taxon>
        <taxon>Methylobacterium</taxon>
    </lineage>
</organism>
<dbReference type="InterPro" id="IPR011146">
    <property type="entry name" value="HIT-like"/>
</dbReference>
<evidence type="ECO:0000256" key="3">
    <source>
        <dbReference type="PROSITE-ProRule" id="PRU00464"/>
    </source>
</evidence>
<evidence type="ECO:0000313" key="7">
    <source>
        <dbReference type="EMBL" id="GLS63007.1"/>
    </source>
</evidence>
<dbReference type="Proteomes" id="UP001156856">
    <property type="component" value="Unassembled WGS sequence"/>
</dbReference>
<dbReference type="GO" id="GO:0003824">
    <property type="term" value="F:catalytic activity"/>
    <property type="evidence" value="ECO:0007669"/>
    <property type="project" value="InterPro"/>
</dbReference>
<feature type="active site" description="Tele-AMP-histidine intermediate" evidence="1">
    <location>
        <position position="181"/>
    </location>
</feature>
<proteinExistence type="predicted"/>
<dbReference type="InterPro" id="IPR001310">
    <property type="entry name" value="Histidine_triad_HIT"/>
</dbReference>
<feature type="compositionally biased region" description="Low complexity" evidence="4">
    <location>
        <begin position="28"/>
        <end position="40"/>
    </location>
</feature>
<evidence type="ECO:0000256" key="2">
    <source>
        <dbReference type="PIRSR" id="PIRSR601310-3"/>
    </source>
</evidence>
<dbReference type="Pfam" id="PF01230">
    <property type="entry name" value="HIT"/>
    <property type="match status" value="1"/>
</dbReference>
<reference evidence="7" key="1">
    <citation type="journal article" date="2014" name="Int. J. Syst. Evol. Microbiol.">
        <title>Complete genome of a new Firmicutes species belonging to the dominant human colonic microbiota ('Ruminococcus bicirculans') reveals two chromosomes and a selective capacity to utilize plant glucans.</title>
        <authorList>
            <consortium name="NISC Comparative Sequencing Program"/>
            <person name="Wegmann U."/>
            <person name="Louis P."/>
            <person name="Goesmann A."/>
            <person name="Henrissat B."/>
            <person name="Duncan S.H."/>
            <person name="Flint H.J."/>
        </authorList>
    </citation>
    <scope>NUCLEOTIDE SEQUENCE</scope>
    <source>
        <strain evidence="7">NBRC 107715</strain>
    </source>
</reference>
<comment type="caution">
    <text evidence="6">The sequence shown here is derived from an EMBL/GenBank/DDBJ whole genome shotgun (WGS) entry which is preliminary data.</text>
</comment>
<dbReference type="CDD" id="cd01277">
    <property type="entry name" value="HINT_subgroup"/>
    <property type="match status" value="1"/>
</dbReference>
<accession>A0A512J695</accession>
<evidence type="ECO:0000313" key="9">
    <source>
        <dbReference type="Proteomes" id="UP001156856"/>
    </source>
</evidence>
<protein>
    <recommendedName>
        <fullName evidence="5">HIT domain-containing protein</fullName>
    </recommendedName>
</protein>
<reference evidence="9" key="2">
    <citation type="journal article" date="2019" name="Int. J. Syst. Evol. Microbiol.">
        <title>The Global Catalogue of Microorganisms (GCM) 10K type strain sequencing project: providing services to taxonomists for standard genome sequencing and annotation.</title>
        <authorList>
            <consortium name="The Broad Institute Genomics Platform"/>
            <consortium name="The Broad Institute Genome Sequencing Center for Infectious Disease"/>
            <person name="Wu L."/>
            <person name="Ma J."/>
        </authorList>
    </citation>
    <scope>NUCLEOTIDE SEQUENCE [LARGE SCALE GENOMIC DNA]</scope>
    <source>
        <strain evidence="9">NBRC 107715</strain>
    </source>
</reference>
<dbReference type="PANTHER" id="PTHR46648:SF1">
    <property type="entry name" value="ADENOSINE 5'-MONOPHOSPHORAMIDASE HNT1"/>
    <property type="match status" value="1"/>
</dbReference>
<name>A0A512J695_9HYPH</name>
<dbReference type="GO" id="GO:0009117">
    <property type="term" value="P:nucleotide metabolic process"/>
    <property type="evidence" value="ECO:0007669"/>
    <property type="project" value="TreeGrafter"/>
</dbReference>
<gene>
    <name evidence="7" type="ORF">GCM10007888_13880</name>
    <name evidence="6" type="ORF">MOX02_34680</name>
</gene>
<evidence type="ECO:0000259" key="5">
    <source>
        <dbReference type="PROSITE" id="PS51084"/>
    </source>
</evidence>
<evidence type="ECO:0000313" key="6">
    <source>
        <dbReference type="EMBL" id="GEP05430.1"/>
    </source>
</evidence>
<reference evidence="6 8" key="3">
    <citation type="submission" date="2019-07" db="EMBL/GenBank/DDBJ databases">
        <title>Whole genome shotgun sequence of Methylobacterium oxalidis NBRC 107715.</title>
        <authorList>
            <person name="Hosoyama A."/>
            <person name="Uohara A."/>
            <person name="Ohji S."/>
            <person name="Ichikawa N."/>
        </authorList>
    </citation>
    <scope>NUCLEOTIDE SEQUENCE [LARGE SCALE GENOMIC DNA]</scope>
    <source>
        <strain evidence="6 8">NBRC 107715</strain>
    </source>
</reference>
<sequence length="222" mass="23417">MRATSLRAGTGAGEARPVGLSGEALPYRSQAQRAGAAAGSGRRGPFRPWTRGRGPCIVRARRRGAAEGADMTDDSRAPSAPYDPGNIFARILRGEIPAHKVYEDEATLAFMDVMPQGEGHTLVIPKAPARGLLDADPASLAALVATVQRVARAVKTAFAADGLTIFQYNEPAGGQTVFHLHVHIVPRREGVMLKRHEGGMADPVMLADHAARIRAALDSTGG</sequence>